<dbReference type="Proteomes" id="UP000318093">
    <property type="component" value="Unassembled WGS sequence"/>
</dbReference>
<gene>
    <name evidence="3" type="ORF">E6H03_11935</name>
</gene>
<dbReference type="Pfam" id="PF11209">
    <property type="entry name" value="LmeA"/>
    <property type="match status" value="1"/>
</dbReference>
<evidence type="ECO:0000313" key="4">
    <source>
        <dbReference type="Proteomes" id="UP000318093"/>
    </source>
</evidence>
<feature type="region of interest" description="Disordered" evidence="1">
    <location>
        <begin position="1"/>
        <end position="112"/>
    </location>
</feature>
<organism evidence="3 4">
    <name type="scientific">Candidatus Segetimicrobium genomatis</name>
    <dbReference type="NCBI Taxonomy" id="2569760"/>
    <lineage>
        <taxon>Bacteria</taxon>
        <taxon>Bacillati</taxon>
        <taxon>Candidatus Sysuimicrobiota</taxon>
        <taxon>Candidatus Sysuimicrobiia</taxon>
        <taxon>Candidatus Sysuimicrobiales</taxon>
        <taxon>Candidatus Segetimicrobiaceae</taxon>
        <taxon>Candidatus Segetimicrobium</taxon>
    </lineage>
</organism>
<feature type="compositionally biased region" description="Polar residues" evidence="1">
    <location>
        <begin position="1"/>
        <end position="10"/>
    </location>
</feature>
<keyword evidence="2" id="KW-0472">Membrane</keyword>
<accession>A0A537J4P0</accession>
<sequence length="351" mass="37235">MSERALSTRQQVHRDEIAPGEALRTAARGAETEALRPARGTPRRRLGQSDPIVRPPPVYAGQRPPDGPGDREHPGGARRRPRSVHRRVAALRAAERRRRPTRGRDAGSGARGEVVSVTAVPPRRKVWLLAVGALAVAVGANLGTPAVAGAALKGYLRSQLPGSSVEVDLQASPPIALWWGRAAMVTVAAHNVQMGTLGMERFDASFDTLRFDPQALYVHRTLVIRSLRSGSARATVTQEDLTRALARSPAIRVDSVVLQPGRVWVRGAIRALGAELPAEGLGRLVLNGDTAVDLILDSVVVAGGSLPGSVNGEAITIRSALEVPPLPFGFRVTGLRMENGRLVLDAGTGPV</sequence>
<proteinExistence type="predicted"/>
<keyword evidence="2" id="KW-1133">Transmembrane helix</keyword>
<dbReference type="InterPro" id="IPR021373">
    <property type="entry name" value="DUF2993"/>
</dbReference>
<comment type="caution">
    <text evidence="3">The sequence shown here is derived from an EMBL/GenBank/DDBJ whole genome shotgun (WGS) entry which is preliminary data.</text>
</comment>
<name>A0A537J4P0_9BACT</name>
<evidence type="ECO:0000256" key="1">
    <source>
        <dbReference type="SAM" id="MobiDB-lite"/>
    </source>
</evidence>
<reference evidence="3 4" key="1">
    <citation type="journal article" date="2019" name="Nat. Microbiol.">
        <title>Mediterranean grassland soil C-N compound turnover is dependent on rainfall and depth, and is mediated by genomically divergent microorganisms.</title>
        <authorList>
            <person name="Diamond S."/>
            <person name="Andeer P.F."/>
            <person name="Li Z."/>
            <person name="Crits-Christoph A."/>
            <person name="Burstein D."/>
            <person name="Anantharaman K."/>
            <person name="Lane K.R."/>
            <person name="Thomas B.C."/>
            <person name="Pan C."/>
            <person name="Northen T.R."/>
            <person name="Banfield J.F."/>
        </authorList>
    </citation>
    <scope>NUCLEOTIDE SEQUENCE [LARGE SCALE GENOMIC DNA]</scope>
    <source>
        <strain evidence="3">NP_6</strain>
    </source>
</reference>
<protein>
    <submittedName>
        <fullName evidence="3">DUF2993 domain-containing protein</fullName>
    </submittedName>
</protein>
<dbReference type="AlphaFoldDB" id="A0A537J4P0"/>
<feature type="compositionally biased region" description="Basic residues" evidence="1">
    <location>
        <begin position="76"/>
        <end position="101"/>
    </location>
</feature>
<feature type="transmembrane region" description="Helical" evidence="2">
    <location>
        <begin position="126"/>
        <end position="152"/>
    </location>
</feature>
<keyword evidence="2" id="KW-0812">Transmembrane</keyword>
<evidence type="ECO:0000256" key="2">
    <source>
        <dbReference type="SAM" id="Phobius"/>
    </source>
</evidence>
<evidence type="ECO:0000313" key="3">
    <source>
        <dbReference type="EMBL" id="TMI78518.1"/>
    </source>
</evidence>
<dbReference type="EMBL" id="VBAN01000411">
    <property type="protein sequence ID" value="TMI78518.1"/>
    <property type="molecule type" value="Genomic_DNA"/>
</dbReference>